<protein>
    <submittedName>
        <fullName evidence="1">Uncharacterized protein</fullName>
    </submittedName>
</protein>
<evidence type="ECO:0000313" key="1">
    <source>
        <dbReference type="EMBL" id="JAH27988.1"/>
    </source>
</evidence>
<reference evidence="1" key="1">
    <citation type="submission" date="2014-11" db="EMBL/GenBank/DDBJ databases">
        <authorList>
            <person name="Amaro Gonzalez C."/>
        </authorList>
    </citation>
    <scope>NUCLEOTIDE SEQUENCE</scope>
</reference>
<organism evidence="1">
    <name type="scientific">Anguilla anguilla</name>
    <name type="common">European freshwater eel</name>
    <name type="synonym">Muraena anguilla</name>
    <dbReference type="NCBI Taxonomy" id="7936"/>
    <lineage>
        <taxon>Eukaryota</taxon>
        <taxon>Metazoa</taxon>
        <taxon>Chordata</taxon>
        <taxon>Craniata</taxon>
        <taxon>Vertebrata</taxon>
        <taxon>Euteleostomi</taxon>
        <taxon>Actinopterygii</taxon>
        <taxon>Neopterygii</taxon>
        <taxon>Teleostei</taxon>
        <taxon>Anguilliformes</taxon>
        <taxon>Anguillidae</taxon>
        <taxon>Anguilla</taxon>
    </lineage>
</organism>
<sequence>MPQLAPPLCGVPKWMARMTLQRPLPAEFHCVYQQSILYCSLNSQ</sequence>
<proteinExistence type="predicted"/>
<accession>A0A0E9RI19</accession>
<name>A0A0E9RI19_ANGAN</name>
<dbReference type="EMBL" id="GBXM01080589">
    <property type="protein sequence ID" value="JAH27988.1"/>
    <property type="molecule type" value="Transcribed_RNA"/>
</dbReference>
<reference evidence="1" key="2">
    <citation type="journal article" date="2015" name="Fish Shellfish Immunol.">
        <title>Early steps in the European eel (Anguilla anguilla)-Vibrio vulnificus interaction in the gills: Role of the RtxA13 toxin.</title>
        <authorList>
            <person name="Callol A."/>
            <person name="Pajuelo D."/>
            <person name="Ebbesson L."/>
            <person name="Teles M."/>
            <person name="MacKenzie S."/>
            <person name="Amaro C."/>
        </authorList>
    </citation>
    <scope>NUCLEOTIDE SEQUENCE</scope>
</reference>
<dbReference type="AlphaFoldDB" id="A0A0E9RI19"/>